<keyword evidence="1" id="KW-0614">Plasmid</keyword>
<dbReference type="Proteomes" id="UP000830401">
    <property type="component" value="Plasmid unnamed4"/>
</dbReference>
<keyword evidence="2" id="KW-1185">Reference proteome</keyword>
<reference evidence="1" key="1">
    <citation type="submission" date="2022-04" db="EMBL/GenBank/DDBJ databases">
        <title>Hymenobacter sp. isolated from the air.</title>
        <authorList>
            <person name="Won M."/>
            <person name="Lee C.-M."/>
            <person name="Woen H.-Y."/>
            <person name="Kwon S.-W."/>
        </authorList>
    </citation>
    <scope>NUCLEOTIDE SEQUENCE</scope>
    <source>
        <strain evidence="1">5420S-77</strain>
        <plasmid evidence="1">unnamed4</plasmid>
    </source>
</reference>
<dbReference type="EMBL" id="CP095065">
    <property type="protein sequence ID" value="UOQ69424.1"/>
    <property type="molecule type" value="Genomic_DNA"/>
</dbReference>
<name>A0ABY4GG30_9BACT</name>
<geneLocation type="plasmid" evidence="1 2">
    <name>unnamed4</name>
</geneLocation>
<sequence>MAYAIWSAVGRVLVTLIGIVVY</sequence>
<dbReference type="RefSeq" id="WP_245127180.1">
    <property type="nucleotide sequence ID" value="NZ_CP095065.1"/>
</dbReference>
<gene>
    <name evidence="1" type="ORF">MUN86_27445</name>
</gene>
<evidence type="ECO:0000313" key="2">
    <source>
        <dbReference type="Proteomes" id="UP000830401"/>
    </source>
</evidence>
<proteinExistence type="predicted"/>
<accession>A0ABY4GG30</accession>
<organism evidence="1 2">
    <name type="scientific">Hymenobacter volaticus</name>
    <dbReference type="NCBI Taxonomy" id="2932254"/>
    <lineage>
        <taxon>Bacteria</taxon>
        <taxon>Pseudomonadati</taxon>
        <taxon>Bacteroidota</taxon>
        <taxon>Cytophagia</taxon>
        <taxon>Cytophagales</taxon>
        <taxon>Hymenobacteraceae</taxon>
        <taxon>Hymenobacter</taxon>
    </lineage>
</organism>
<evidence type="ECO:0000313" key="1">
    <source>
        <dbReference type="EMBL" id="UOQ69424.1"/>
    </source>
</evidence>
<protein>
    <submittedName>
        <fullName evidence="1">Uncharacterized protein</fullName>
    </submittedName>
</protein>